<feature type="domain" description="Histidine kinase" evidence="7">
    <location>
        <begin position="748"/>
        <end position="968"/>
    </location>
</feature>
<dbReference type="PROSITE" id="PS50109">
    <property type="entry name" value="HIS_KIN"/>
    <property type="match status" value="1"/>
</dbReference>
<dbReference type="InterPro" id="IPR003661">
    <property type="entry name" value="HisK_dim/P_dom"/>
</dbReference>
<gene>
    <name evidence="12" type="primary">luxQ_4</name>
    <name evidence="12" type="ORF">ADICEAN_02540</name>
</gene>
<evidence type="ECO:0000259" key="8">
    <source>
        <dbReference type="PROSITE" id="PS50110"/>
    </source>
</evidence>
<dbReference type="SUPFAM" id="SSF55785">
    <property type="entry name" value="PYP-like sensor domain (PAS domain)"/>
    <property type="match status" value="4"/>
</dbReference>
<comment type="caution">
    <text evidence="12">The sequence shown here is derived from an EMBL/GenBank/DDBJ whole genome shotgun (WGS) entry which is preliminary data.</text>
</comment>
<dbReference type="InterPro" id="IPR000700">
    <property type="entry name" value="PAS-assoc_C"/>
</dbReference>
<dbReference type="InterPro" id="IPR013655">
    <property type="entry name" value="PAS_fold_3"/>
</dbReference>
<dbReference type="Pfam" id="PF08448">
    <property type="entry name" value="PAS_4"/>
    <property type="match status" value="1"/>
</dbReference>
<dbReference type="PANTHER" id="PTHR45339:SF3">
    <property type="entry name" value="HISTIDINE KINASE"/>
    <property type="match status" value="1"/>
</dbReference>
<dbReference type="Gene3D" id="1.20.120.160">
    <property type="entry name" value="HPT domain"/>
    <property type="match status" value="1"/>
</dbReference>
<dbReference type="STRING" id="1279009.ADICEAN_02540"/>
<dbReference type="Gene3D" id="3.30.565.10">
    <property type="entry name" value="Histidine kinase-like ATPase, C-terminal domain"/>
    <property type="match status" value="1"/>
</dbReference>
<evidence type="ECO:0000259" key="11">
    <source>
        <dbReference type="PROSITE" id="PS50894"/>
    </source>
</evidence>
<dbReference type="CDD" id="cd00130">
    <property type="entry name" value="PAS"/>
    <property type="match status" value="3"/>
</dbReference>
<dbReference type="EMBL" id="AODQ01000062">
    <property type="protein sequence ID" value="EMR02342.1"/>
    <property type="molecule type" value="Genomic_DNA"/>
</dbReference>
<dbReference type="SMART" id="SM00448">
    <property type="entry name" value="REC"/>
    <property type="match status" value="1"/>
</dbReference>
<dbReference type="PROSITE" id="PS50110">
    <property type="entry name" value="RESPONSE_REGULATORY"/>
    <property type="match status" value="1"/>
</dbReference>
<dbReference type="InterPro" id="IPR035965">
    <property type="entry name" value="PAS-like_dom_sf"/>
</dbReference>
<dbReference type="eggNOG" id="COG2205">
    <property type="taxonomic scope" value="Bacteria"/>
</dbReference>
<dbReference type="FunFam" id="3.30.565.10:FF:000010">
    <property type="entry name" value="Sensor histidine kinase RcsC"/>
    <property type="match status" value="1"/>
</dbReference>
<dbReference type="InterPro" id="IPR001610">
    <property type="entry name" value="PAC"/>
</dbReference>
<feature type="domain" description="PAS" evidence="9">
    <location>
        <begin position="604"/>
        <end position="649"/>
    </location>
</feature>
<evidence type="ECO:0000256" key="3">
    <source>
        <dbReference type="ARBA" id="ARBA00022553"/>
    </source>
</evidence>
<evidence type="ECO:0000313" key="12">
    <source>
        <dbReference type="EMBL" id="EMR02342.1"/>
    </source>
</evidence>
<dbReference type="SUPFAM" id="SSF55874">
    <property type="entry name" value="ATPase domain of HSP90 chaperone/DNA topoisomerase II/histidine kinase"/>
    <property type="match status" value="1"/>
</dbReference>
<dbReference type="PATRIC" id="fig|1279009.4.peg.2576"/>
<evidence type="ECO:0000259" key="7">
    <source>
        <dbReference type="PROSITE" id="PS50109"/>
    </source>
</evidence>
<dbReference type="InterPro" id="IPR004358">
    <property type="entry name" value="Sig_transdc_His_kin-like_C"/>
</dbReference>
<dbReference type="Pfam" id="PF08447">
    <property type="entry name" value="PAS_3"/>
    <property type="match status" value="1"/>
</dbReference>
<feature type="domain" description="Response regulatory" evidence="8">
    <location>
        <begin position="993"/>
        <end position="1111"/>
    </location>
</feature>
<feature type="transmembrane region" description="Helical" evidence="6">
    <location>
        <begin position="39"/>
        <end position="61"/>
    </location>
</feature>
<dbReference type="Gene3D" id="3.30.450.20">
    <property type="entry name" value="PAS domain"/>
    <property type="match status" value="4"/>
</dbReference>
<dbReference type="Proteomes" id="UP000011910">
    <property type="component" value="Unassembled WGS sequence"/>
</dbReference>
<keyword evidence="12" id="KW-0808">Transferase</keyword>
<dbReference type="InterPro" id="IPR005467">
    <property type="entry name" value="His_kinase_dom"/>
</dbReference>
<dbReference type="Gene3D" id="3.40.50.2300">
    <property type="match status" value="1"/>
</dbReference>
<dbReference type="InterPro" id="IPR036097">
    <property type="entry name" value="HisK_dim/P_sf"/>
</dbReference>
<dbReference type="InterPro" id="IPR008207">
    <property type="entry name" value="Sig_transdc_His_kin_Hpt_dom"/>
</dbReference>
<feature type="domain" description="PAC" evidence="10">
    <location>
        <begin position="555"/>
        <end position="607"/>
    </location>
</feature>
<proteinExistence type="predicted"/>
<dbReference type="PROSITE" id="PS50113">
    <property type="entry name" value="PAC"/>
    <property type="match status" value="4"/>
</dbReference>
<dbReference type="PROSITE" id="PS50894">
    <property type="entry name" value="HPT"/>
    <property type="match status" value="1"/>
</dbReference>
<dbReference type="SMART" id="SM00388">
    <property type="entry name" value="HisKA"/>
    <property type="match status" value="1"/>
</dbReference>
<dbReference type="CDD" id="cd16922">
    <property type="entry name" value="HATPase_EvgS-ArcB-TorS-like"/>
    <property type="match status" value="1"/>
</dbReference>
<dbReference type="PRINTS" id="PR00344">
    <property type="entry name" value="BCTRLSENSOR"/>
</dbReference>
<dbReference type="PROSITE" id="PS50112">
    <property type="entry name" value="PAS"/>
    <property type="match status" value="1"/>
</dbReference>
<evidence type="ECO:0000259" key="9">
    <source>
        <dbReference type="PROSITE" id="PS50112"/>
    </source>
</evidence>
<evidence type="ECO:0000259" key="10">
    <source>
        <dbReference type="PROSITE" id="PS50113"/>
    </source>
</evidence>
<feature type="transmembrane region" description="Helical" evidence="6">
    <location>
        <begin position="151"/>
        <end position="169"/>
    </location>
</feature>
<dbReference type="InterPro" id="IPR013656">
    <property type="entry name" value="PAS_4"/>
</dbReference>
<feature type="transmembrane region" description="Helical" evidence="6">
    <location>
        <begin position="175"/>
        <end position="193"/>
    </location>
</feature>
<feature type="transmembrane region" description="Helical" evidence="6">
    <location>
        <begin position="101"/>
        <end position="122"/>
    </location>
</feature>
<dbReference type="Gene3D" id="1.10.287.130">
    <property type="match status" value="1"/>
</dbReference>
<reference evidence="12 13" key="1">
    <citation type="journal article" date="2013" name="Genome Announc.">
        <title>Draft Genome Sequence of Cesiribacter andamanensis Strain AMV16T, Isolated from a Soil Sample from a Mud Volcano in the Andaman Islands, India.</title>
        <authorList>
            <person name="Shivaji S."/>
            <person name="Ara S."/>
            <person name="Begum Z."/>
            <person name="Srinivas T.N."/>
            <person name="Singh A."/>
            <person name="Kumar Pinnaka A."/>
        </authorList>
    </citation>
    <scope>NUCLEOTIDE SEQUENCE [LARGE SCALE GENOMIC DNA]</scope>
    <source>
        <strain evidence="12 13">AMV16</strain>
    </source>
</reference>
<dbReference type="SMART" id="SM00091">
    <property type="entry name" value="PAS"/>
    <property type="match status" value="3"/>
</dbReference>
<feature type="modified residue" description="Phosphohistidine" evidence="4">
    <location>
        <position position="1185"/>
    </location>
</feature>
<evidence type="ECO:0000256" key="2">
    <source>
        <dbReference type="ARBA" id="ARBA00012438"/>
    </source>
</evidence>
<keyword evidence="12" id="KW-0418">Kinase</keyword>
<dbReference type="CDD" id="cd00082">
    <property type="entry name" value="HisKA"/>
    <property type="match status" value="1"/>
</dbReference>
<dbReference type="EC" id="2.7.13.3" evidence="2"/>
<dbReference type="Pfam" id="PF00512">
    <property type="entry name" value="HisKA"/>
    <property type="match status" value="1"/>
</dbReference>
<feature type="modified residue" description="4-aspartylphosphate" evidence="5">
    <location>
        <position position="1042"/>
    </location>
</feature>
<dbReference type="GO" id="GO:0005524">
    <property type="term" value="F:ATP binding"/>
    <property type="evidence" value="ECO:0007669"/>
    <property type="project" value="UniProtKB-KW"/>
</dbReference>
<dbReference type="CDD" id="cd17546">
    <property type="entry name" value="REC_hyHK_CKI1_RcsC-like"/>
    <property type="match status" value="1"/>
</dbReference>
<dbReference type="SUPFAM" id="SSF52172">
    <property type="entry name" value="CheY-like"/>
    <property type="match status" value="1"/>
</dbReference>
<dbReference type="OrthoDB" id="9811889at2"/>
<dbReference type="SMART" id="SM00086">
    <property type="entry name" value="PAC"/>
    <property type="match status" value="4"/>
</dbReference>
<dbReference type="InterPro" id="IPR000014">
    <property type="entry name" value="PAS"/>
</dbReference>
<dbReference type="InterPro" id="IPR011006">
    <property type="entry name" value="CheY-like_superfamily"/>
</dbReference>
<keyword evidence="13" id="KW-1185">Reference proteome</keyword>
<accession>M7N4X0</accession>
<organism evidence="12 13">
    <name type="scientific">Cesiribacter andamanensis AMV16</name>
    <dbReference type="NCBI Taxonomy" id="1279009"/>
    <lineage>
        <taxon>Bacteria</taxon>
        <taxon>Pseudomonadati</taxon>
        <taxon>Bacteroidota</taxon>
        <taxon>Cytophagia</taxon>
        <taxon>Cytophagales</taxon>
        <taxon>Cesiribacteraceae</taxon>
        <taxon>Cesiribacter</taxon>
    </lineage>
</organism>
<dbReference type="RefSeq" id="WP_009195930.1">
    <property type="nucleotide sequence ID" value="NZ_AODQ01000062.1"/>
</dbReference>
<feature type="domain" description="PAC" evidence="10">
    <location>
        <begin position="427"/>
        <end position="479"/>
    </location>
</feature>
<evidence type="ECO:0000256" key="5">
    <source>
        <dbReference type="PROSITE-ProRule" id="PRU00169"/>
    </source>
</evidence>
<evidence type="ECO:0000256" key="4">
    <source>
        <dbReference type="PROSITE-ProRule" id="PRU00110"/>
    </source>
</evidence>
<dbReference type="SUPFAM" id="SSF47226">
    <property type="entry name" value="Histidine-containing phosphotransfer domain, HPT domain"/>
    <property type="match status" value="1"/>
</dbReference>
<feature type="domain" description="HPt" evidence="11">
    <location>
        <begin position="1146"/>
        <end position="1241"/>
    </location>
</feature>
<dbReference type="InterPro" id="IPR036890">
    <property type="entry name" value="HATPase_C_sf"/>
</dbReference>
<dbReference type="InterPro" id="IPR001789">
    <property type="entry name" value="Sig_transdc_resp-reg_receiver"/>
</dbReference>
<dbReference type="Pfam" id="PF00072">
    <property type="entry name" value="Response_reg"/>
    <property type="match status" value="1"/>
</dbReference>
<evidence type="ECO:0000256" key="6">
    <source>
        <dbReference type="SAM" id="Phobius"/>
    </source>
</evidence>
<feature type="domain" description="PAC" evidence="10">
    <location>
        <begin position="300"/>
        <end position="352"/>
    </location>
</feature>
<dbReference type="GO" id="GO:0005886">
    <property type="term" value="C:plasma membrane"/>
    <property type="evidence" value="ECO:0007669"/>
    <property type="project" value="UniProtKB-SubCell"/>
</dbReference>
<protein>
    <recommendedName>
        <fullName evidence="2">histidine kinase</fullName>
        <ecNumber evidence="2">2.7.13.3</ecNumber>
    </recommendedName>
</protein>
<dbReference type="GO" id="GO:0000155">
    <property type="term" value="F:phosphorelay sensor kinase activity"/>
    <property type="evidence" value="ECO:0007669"/>
    <property type="project" value="InterPro"/>
</dbReference>
<dbReference type="SUPFAM" id="SSF47384">
    <property type="entry name" value="Homodimeric domain of signal transducing histidine kinase"/>
    <property type="match status" value="1"/>
</dbReference>
<dbReference type="Pfam" id="PF13426">
    <property type="entry name" value="PAS_9"/>
    <property type="match status" value="2"/>
</dbReference>
<dbReference type="InterPro" id="IPR036641">
    <property type="entry name" value="HPT_dom_sf"/>
</dbReference>
<dbReference type="SMART" id="SM00387">
    <property type="entry name" value="HATPase_c"/>
    <property type="match status" value="1"/>
</dbReference>
<evidence type="ECO:0000313" key="13">
    <source>
        <dbReference type="Proteomes" id="UP000011910"/>
    </source>
</evidence>
<dbReference type="InterPro" id="IPR003594">
    <property type="entry name" value="HATPase_dom"/>
</dbReference>
<comment type="catalytic activity">
    <reaction evidence="1">
        <text>ATP + protein L-histidine = ADP + protein N-phospho-L-histidine.</text>
        <dbReference type="EC" id="2.7.13.3"/>
    </reaction>
</comment>
<dbReference type="Pfam" id="PF02518">
    <property type="entry name" value="HATPase_c"/>
    <property type="match status" value="1"/>
</dbReference>
<feature type="transmembrane region" description="Helical" evidence="6">
    <location>
        <begin position="67"/>
        <end position="89"/>
    </location>
</feature>
<sequence length="1251" mass="141980">MFPNLSRNFLFQQLEDRRYYRFQAGFAALNLARIEKFSLITAIAVSVVVLLPNLFFGLFWPENKIEGFTSLLFLEVSAVCFMLLCYLAVRRVKEEKQLRPKLLLINAFIVVCLLHALLISLALNVSPLAVPVFLLTCCALMTSLYWPIRRVLLLIGLGQVLYFGLHYQLYQEPALFHTFLIGQLTFLLIFYTIGRTILNLKLRDFENEAKIEAQQAQLIANNQRLRMTEHALSSLNLSSHQGVFRLEGTKGITYVNDILASMMGFASAADLIQTGRSYTFIPQAELDAIALKVNQQGFVDGLEVEATRKNGSRLWLQISCSVRSDPQTGQLIYEGRATDISRKKKALQEALENAAKLEQAEKIANTGFYEIDISTTHFAYSAGYCAILEIENQESLCLNDHLDYLHPQDRQEARQILLQAIMRGEGYTLDYRVATPAGEWKYLTSKGRIIKNEKGKDFKILATVQDVTQLRQQQQALEQSQAIIRAAFDHNHHFGLYIFDTEYKILTYNQEGIRRTRRQHGVDLTKAKDMRSLLNPVAAETFIPAFKKALMGESVRFEYKHADSHHPETWNEIFVGPVRNAQEEVIGAIMMAADITARKQNEELLANLSLVASRTDNAVMISDRKYRVEWINEAFVRATGYSLEEIRGQYPREFMVSEATDGATLERLNNCLRRARPFSDEILLRNRKNEQKWVQLTINPVMNAGGTVERFVSVYTDLSERKAFEQELRKAKEVAEHSAEIKDYFLSTVSHELRTPLNAVIGLAYHLLQNNPRPDQFDDLNILKFSAENLLSLINDILDLSKIEAGKIKIERVQFNLRDILNSLKHTFRTQTKAKGLQFSLQLQENVPHELEGDPVRLIQIMTNLLSNAIKFTHVGQVTVIISATPLEGEQYLLTAEVKDTGIGIPENRLEAIFEKFEQANTSTAAYGGTGLGLAITKQLVELQQGRIWVNSRPGMGSTFGFSIPYRKTSKTDLKPLAYTFGTEPGKDLSKLHVLMAEDNLINQAVAGKFLLSWGIRYDVAENGKIALEMASEKAYDLLLMDLQMPEMDGFDATRQIRQLSSQDYSKTPIIAITAAGIVGIEDKLKEAGFTDMVLKPFKPESLLYKLNYYCPFTKQTKTAMHTPQATDNSETLLDLSGVYEVAGGDRAFLEELIGLYIRQFTEIPLEIRQATAARDRQQLRRIFHKLRPSVLMLKLDDMATLGENIHQLLHDEQTSMDTLHPLMENYMGMMDLLKNKLQQAEAEQPAEKHS</sequence>
<name>M7N4X0_9BACT</name>
<keyword evidence="6" id="KW-0472">Membrane</keyword>
<dbReference type="PANTHER" id="PTHR45339">
    <property type="entry name" value="HYBRID SIGNAL TRANSDUCTION HISTIDINE KINASE J"/>
    <property type="match status" value="1"/>
</dbReference>
<dbReference type="AlphaFoldDB" id="M7N4X0"/>
<keyword evidence="6" id="KW-0812">Transmembrane</keyword>
<keyword evidence="3 5" id="KW-0597">Phosphoprotein</keyword>
<keyword evidence="6" id="KW-1133">Transmembrane helix</keyword>
<evidence type="ECO:0000256" key="1">
    <source>
        <dbReference type="ARBA" id="ARBA00000085"/>
    </source>
</evidence>
<dbReference type="NCBIfam" id="TIGR00229">
    <property type="entry name" value="sensory_box"/>
    <property type="match status" value="3"/>
</dbReference>
<feature type="domain" description="PAC" evidence="10">
    <location>
        <begin position="678"/>
        <end position="730"/>
    </location>
</feature>